<evidence type="ECO:0000256" key="9">
    <source>
        <dbReference type="ARBA" id="ARBA00022842"/>
    </source>
</evidence>
<protein>
    <recommendedName>
        <fullName evidence="3">non-specific serine/threonine protein kinase</fullName>
        <ecNumber evidence="3">2.7.11.1</ecNumber>
    </recommendedName>
</protein>
<evidence type="ECO:0000259" key="15">
    <source>
        <dbReference type="PROSITE" id="PS50011"/>
    </source>
</evidence>
<feature type="compositionally biased region" description="Polar residues" evidence="14">
    <location>
        <begin position="316"/>
        <end position="332"/>
    </location>
</feature>
<dbReference type="EC" id="2.7.11.1" evidence="3"/>
<comment type="similarity">
    <text evidence="2">Belongs to the protein kinase superfamily. CAMK Ser/Thr protein kinase family. NIM1 subfamily.</text>
</comment>
<sequence length="332" mass="38248">MPSNGFRVEKTLGTGSFGSVVLLTSIYNPSLQFAVKQQRKQTGERNKMQRMEYLIHERLSQVGHENVIKLHARSNDDYYHNLFLDYIDGGELFDKVKQDVGIGQAQAQNYFQQIISGLEYIHGHGFVHRDIKLQNILLTKSNTVKICDFGMAAIWRHKEREALLNKFCGTEVYCAPEMFLKVPHRGPPLDIWSTGIVLFAMLSGAFPWARASKDDRFYQHWINGRLDEARWPKMDDTLLDLFRKLLIDDPKERITIEQIKDHPWFKKDFSKEQKKPMKRSLASDELDSAVSKRAGSLTTLDAKRPRLEPLKKRPQSHSILSSDVSSASEVEQ</sequence>
<dbReference type="Proteomes" id="UP000008068">
    <property type="component" value="Unassembled WGS sequence"/>
</dbReference>
<dbReference type="HOGENOM" id="CLU_000288_63_0_1"/>
<keyword evidence="5" id="KW-0808">Transferase</keyword>
<dbReference type="InterPro" id="IPR017441">
    <property type="entry name" value="Protein_kinase_ATP_BS"/>
</dbReference>
<reference evidence="17" key="1">
    <citation type="submission" date="2011-07" db="EMBL/GenBank/DDBJ databases">
        <authorList>
            <consortium name="Caenorhabditis brenneri Sequencing and Analysis Consortium"/>
            <person name="Wilson R.K."/>
        </authorList>
    </citation>
    <scope>NUCLEOTIDE SEQUENCE [LARGE SCALE GENOMIC DNA]</scope>
    <source>
        <strain evidence="17">PB2801</strain>
    </source>
</reference>
<evidence type="ECO:0000256" key="12">
    <source>
        <dbReference type="PROSITE-ProRule" id="PRU10141"/>
    </source>
</evidence>
<evidence type="ECO:0000256" key="14">
    <source>
        <dbReference type="SAM" id="MobiDB-lite"/>
    </source>
</evidence>
<feature type="region of interest" description="Disordered" evidence="14">
    <location>
        <begin position="275"/>
        <end position="332"/>
    </location>
</feature>
<dbReference type="GO" id="GO:0005737">
    <property type="term" value="C:cytoplasm"/>
    <property type="evidence" value="ECO:0007669"/>
    <property type="project" value="TreeGrafter"/>
</dbReference>
<evidence type="ECO:0000256" key="13">
    <source>
        <dbReference type="RuleBase" id="RU000304"/>
    </source>
</evidence>
<dbReference type="SMART" id="SM00220">
    <property type="entry name" value="S_TKc"/>
    <property type="match status" value="1"/>
</dbReference>
<dbReference type="FunFam" id="1.10.510.10:FF:000571">
    <property type="entry name" value="Maternal embryonic leucine zipper kinase"/>
    <property type="match status" value="1"/>
</dbReference>
<dbReference type="PANTHER" id="PTHR24346:SF107">
    <property type="entry name" value="SERINE_THREONINE-PROTEIN KINASE CHK1"/>
    <property type="match status" value="1"/>
</dbReference>
<evidence type="ECO:0000256" key="5">
    <source>
        <dbReference type="ARBA" id="ARBA00022679"/>
    </source>
</evidence>
<evidence type="ECO:0000256" key="2">
    <source>
        <dbReference type="ARBA" id="ARBA00010791"/>
    </source>
</evidence>
<keyword evidence="9" id="KW-0460">Magnesium</keyword>
<dbReference type="PANTHER" id="PTHR24346">
    <property type="entry name" value="MAP/MICROTUBULE AFFINITY-REGULATING KINASE"/>
    <property type="match status" value="1"/>
</dbReference>
<comment type="catalytic activity">
    <reaction evidence="11">
        <text>L-seryl-[protein] + ATP = O-phospho-L-seryl-[protein] + ADP + H(+)</text>
        <dbReference type="Rhea" id="RHEA:17989"/>
        <dbReference type="Rhea" id="RHEA-COMP:9863"/>
        <dbReference type="Rhea" id="RHEA-COMP:11604"/>
        <dbReference type="ChEBI" id="CHEBI:15378"/>
        <dbReference type="ChEBI" id="CHEBI:29999"/>
        <dbReference type="ChEBI" id="CHEBI:30616"/>
        <dbReference type="ChEBI" id="CHEBI:83421"/>
        <dbReference type="ChEBI" id="CHEBI:456216"/>
        <dbReference type="EC" id="2.7.11.1"/>
    </reaction>
</comment>
<evidence type="ECO:0000256" key="4">
    <source>
        <dbReference type="ARBA" id="ARBA00022527"/>
    </source>
</evidence>
<feature type="compositionally biased region" description="Basic and acidic residues" evidence="14">
    <location>
        <begin position="301"/>
        <end position="311"/>
    </location>
</feature>
<comment type="cofactor">
    <cofactor evidence="1">
        <name>Mg(2+)</name>
        <dbReference type="ChEBI" id="CHEBI:18420"/>
    </cofactor>
</comment>
<evidence type="ECO:0000256" key="11">
    <source>
        <dbReference type="ARBA" id="ARBA00048679"/>
    </source>
</evidence>
<dbReference type="GO" id="GO:0005524">
    <property type="term" value="F:ATP binding"/>
    <property type="evidence" value="ECO:0007669"/>
    <property type="project" value="UniProtKB-UniRule"/>
</dbReference>
<dbReference type="STRING" id="135651.G0MQR5"/>
<dbReference type="InterPro" id="IPR008271">
    <property type="entry name" value="Ser/Thr_kinase_AS"/>
</dbReference>
<dbReference type="Gene3D" id="1.10.510.10">
    <property type="entry name" value="Transferase(Phosphotransferase) domain 1"/>
    <property type="match status" value="1"/>
</dbReference>
<dbReference type="Pfam" id="PF00069">
    <property type="entry name" value="Pkinase"/>
    <property type="match status" value="1"/>
</dbReference>
<keyword evidence="17" id="KW-1185">Reference proteome</keyword>
<feature type="binding site" evidence="12">
    <location>
        <position position="36"/>
    </location>
    <ligand>
        <name>ATP</name>
        <dbReference type="ChEBI" id="CHEBI:30616"/>
    </ligand>
</feature>
<dbReference type="SUPFAM" id="SSF56112">
    <property type="entry name" value="Protein kinase-like (PK-like)"/>
    <property type="match status" value="1"/>
</dbReference>
<dbReference type="GO" id="GO:0035556">
    <property type="term" value="P:intracellular signal transduction"/>
    <property type="evidence" value="ECO:0007669"/>
    <property type="project" value="TreeGrafter"/>
</dbReference>
<comment type="catalytic activity">
    <reaction evidence="10">
        <text>L-threonyl-[protein] + ATP = O-phospho-L-threonyl-[protein] + ADP + H(+)</text>
        <dbReference type="Rhea" id="RHEA:46608"/>
        <dbReference type="Rhea" id="RHEA-COMP:11060"/>
        <dbReference type="Rhea" id="RHEA-COMP:11605"/>
        <dbReference type="ChEBI" id="CHEBI:15378"/>
        <dbReference type="ChEBI" id="CHEBI:30013"/>
        <dbReference type="ChEBI" id="CHEBI:30616"/>
        <dbReference type="ChEBI" id="CHEBI:61977"/>
        <dbReference type="ChEBI" id="CHEBI:456216"/>
        <dbReference type="EC" id="2.7.11.1"/>
    </reaction>
</comment>
<dbReference type="PROSITE" id="PS00107">
    <property type="entry name" value="PROTEIN_KINASE_ATP"/>
    <property type="match status" value="1"/>
</dbReference>
<keyword evidence="7" id="KW-0418">Kinase</keyword>
<feature type="domain" description="Protein kinase" evidence="15">
    <location>
        <begin position="6"/>
        <end position="265"/>
    </location>
</feature>
<keyword evidence="6 12" id="KW-0547">Nucleotide-binding</keyword>
<evidence type="ECO:0000256" key="6">
    <source>
        <dbReference type="ARBA" id="ARBA00022741"/>
    </source>
</evidence>
<dbReference type="PROSITE" id="PS00108">
    <property type="entry name" value="PROTEIN_KINASE_ST"/>
    <property type="match status" value="1"/>
</dbReference>
<dbReference type="eggNOG" id="KOG0590">
    <property type="taxonomic scope" value="Eukaryota"/>
</dbReference>
<dbReference type="GO" id="GO:0004674">
    <property type="term" value="F:protein serine/threonine kinase activity"/>
    <property type="evidence" value="ECO:0007669"/>
    <property type="project" value="UniProtKB-KW"/>
</dbReference>
<evidence type="ECO:0000256" key="1">
    <source>
        <dbReference type="ARBA" id="ARBA00001946"/>
    </source>
</evidence>
<evidence type="ECO:0000256" key="3">
    <source>
        <dbReference type="ARBA" id="ARBA00012513"/>
    </source>
</evidence>
<dbReference type="OrthoDB" id="539158at2759"/>
<evidence type="ECO:0000313" key="16">
    <source>
        <dbReference type="EMBL" id="EGT41509.1"/>
    </source>
</evidence>
<accession>G0MQR5</accession>
<keyword evidence="8 12" id="KW-0067">ATP-binding</keyword>
<evidence type="ECO:0000256" key="10">
    <source>
        <dbReference type="ARBA" id="ARBA00047899"/>
    </source>
</evidence>
<keyword evidence="4 13" id="KW-0723">Serine/threonine-protein kinase</keyword>
<evidence type="ECO:0000313" key="17">
    <source>
        <dbReference type="Proteomes" id="UP000008068"/>
    </source>
</evidence>
<evidence type="ECO:0000256" key="7">
    <source>
        <dbReference type="ARBA" id="ARBA00022777"/>
    </source>
</evidence>
<name>G0MQR5_CAEBE</name>
<dbReference type="PROSITE" id="PS50011">
    <property type="entry name" value="PROTEIN_KINASE_DOM"/>
    <property type="match status" value="1"/>
</dbReference>
<dbReference type="EMBL" id="GL379807">
    <property type="protein sequence ID" value="EGT41509.1"/>
    <property type="molecule type" value="Genomic_DNA"/>
</dbReference>
<organism evidence="17">
    <name type="scientific">Caenorhabditis brenneri</name>
    <name type="common">Nematode worm</name>
    <dbReference type="NCBI Taxonomy" id="135651"/>
    <lineage>
        <taxon>Eukaryota</taxon>
        <taxon>Metazoa</taxon>
        <taxon>Ecdysozoa</taxon>
        <taxon>Nematoda</taxon>
        <taxon>Chromadorea</taxon>
        <taxon>Rhabditida</taxon>
        <taxon>Rhabditina</taxon>
        <taxon>Rhabditomorpha</taxon>
        <taxon>Rhabditoidea</taxon>
        <taxon>Rhabditidae</taxon>
        <taxon>Peloderinae</taxon>
        <taxon>Caenorhabditis</taxon>
    </lineage>
</organism>
<dbReference type="InterPro" id="IPR000719">
    <property type="entry name" value="Prot_kinase_dom"/>
</dbReference>
<evidence type="ECO:0000256" key="8">
    <source>
        <dbReference type="ARBA" id="ARBA00022840"/>
    </source>
</evidence>
<dbReference type="AlphaFoldDB" id="G0MQR5"/>
<proteinExistence type="inferred from homology"/>
<dbReference type="OMA" id="IYLEYVD"/>
<dbReference type="InParanoid" id="G0MQR5"/>
<dbReference type="InterPro" id="IPR011009">
    <property type="entry name" value="Kinase-like_dom_sf"/>
</dbReference>
<gene>
    <name evidence="16" type="ORF">CAEBREN_17135</name>
</gene>